<evidence type="ECO:0000256" key="3">
    <source>
        <dbReference type="ARBA" id="ARBA00022692"/>
    </source>
</evidence>
<keyword evidence="4 6" id="KW-1133">Transmembrane helix</keyword>
<keyword evidence="9" id="KW-1185">Reference proteome</keyword>
<keyword evidence="3 6" id="KW-0812">Transmembrane</keyword>
<organism evidence="8 9">
    <name type="scientific">Erythrobacter rubeus</name>
    <dbReference type="NCBI Taxonomy" id="2760803"/>
    <lineage>
        <taxon>Bacteria</taxon>
        <taxon>Pseudomonadati</taxon>
        <taxon>Pseudomonadota</taxon>
        <taxon>Alphaproteobacteria</taxon>
        <taxon>Sphingomonadales</taxon>
        <taxon>Erythrobacteraceae</taxon>
        <taxon>Erythrobacter/Porphyrobacter group</taxon>
        <taxon>Erythrobacter</taxon>
    </lineage>
</organism>
<dbReference type="EMBL" id="JACXLC010000001">
    <property type="protein sequence ID" value="MBD2843347.1"/>
    <property type="molecule type" value="Genomic_DNA"/>
</dbReference>
<sequence length="299" mass="32280">MLQWRVILPFILTGAIWGSTWFVITGQIDGVPAAWSVFYRFALATPALFLVAYLMKRRLTLTRPEHLLAAFVGIFQFSGNFLFVYHAELYVTSGIVAMMFGLLMVPNAIFARIFLGERAQGRFFVGSMIAIIGVSFLLVHEWRANPDAGVIGGNVALGIVLAMLGILAASIANVIQANPTGRAVPMVSLLAWAMLYGTVFDLGFAALTAGPPPLPSSPGYWAGIVYLALIGSVVTFPLHYNLVREIGAGRTAYNSILTISVAMLISTLFEDYRWTALTAGGMVLAVVGMGIALRAKQSR</sequence>
<name>A0ABR8KRG1_9SPHN</name>
<feature type="transmembrane region" description="Helical" evidence="6">
    <location>
        <begin position="275"/>
        <end position="293"/>
    </location>
</feature>
<protein>
    <submittedName>
        <fullName evidence="8">DMT family transporter</fullName>
    </submittedName>
</protein>
<feature type="transmembrane region" description="Helical" evidence="6">
    <location>
        <begin position="67"/>
        <end position="85"/>
    </location>
</feature>
<dbReference type="PANTHER" id="PTHR32322:SF2">
    <property type="entry name" value="EAMA DOMAIN-CONTAINING PROTEIN"/>
    <property type="match status" value="1"/>
</dbReference>
<comment type="similarity">
    <text evidence="2">Belongs to the EamA transporter family.</text>
</comment>
<feature type="transmembrane region" description="Helical" evidence="6">
    <location>
        <begin position="151"/>
        <end position="175"/>
    </location>
</feature>
<dbReference type="InterPro" id="IPR037185">
    <property type="entry name" value="EmrE-like"/>
</dbReference>
<feature type="transmembrane region" description="Helical" evidence="6">
    <location>
        <begin position="219"/>
        <end position="240"/>
    </location>
</feature>
<proteinExistence type="inferred from homology"/>
<dbReference type="InterPro" id="IPR050638">
    <property type="entry name" value="AA-Vitamin_Transporters"/>
</dbReference>
<feature type="domain" description="EamA" evidence="7">
    <location>
        <begin position="7"/>
        <end position="138"/>
    </location>
</feature>
<keyword evidence="5 6" id="KW-0472">Membrane</keyword>
<feature type="transmembrane region" description="Helical" evidence="6">
    <location>
        <begin position="123"/>
        <end position="139"/>
    </location>
</feature>
<evidence type="ECO:0000313" key="8">
    <source>
        <dbReference type="EMBL" id="MBD2843347.1"/>
    </source>
</evidence>
<evidence type="ECO:0000259" key="7">
    <source>
        <dbReference type="Pfam" id="PF00892"/>
    </source>
</evidence>
<dbReference type="Pfam" id="PF00892">
    <property type="entry name" value="EamA"/>
    <property type="match status" value="2"/>
</dbReference>
<evidence type="ECO:0000256" key="2">
    <source>
        <dbReference type="ARBA" id="ARBA00007362"/>
    </source>
</evidence>
<feature type="transmembrane region" description="Helical" evidence="6">
    <location>
        <begin position="91"/>
        <end position="111"/>
    </location>
</feature>
<comment type="caution">
    <text evidence="8">The sequence shown here is derived from an EMBL/GenBank/DDBJ whole genome shotgun (WGS) entry which is preliminary data.</text>
</comment>
<dbReference type="PANTHER" id="PTHR32322">
    <property type="entry name" value="INNER MEMBRANE TRANSPORTER"/>
    <property type="match status" value="1"/>
</dbReference>
<evidence type="ECO:0000256" key="1">
    <source>
        <dbReference type="ARBA" id="ARBA00004141"/>
    </source>
</evidence>
<dbReference type="SUPFAM" id="SSF103481">
    <property type="entry name" value="Multidrug resistance efflux transporter EmrE"/>
    <property type="match status" value="2"/>
</dbReference>
<accession>A0ABR8KRG1</accession>
<feature type="transmembrane region" description="Helical" evidence="6">
    <location>
        <begin position="7"/>
        <end position="25"/>
    </location>
</feature>
<evidence type="ECO:0000313" key="9">
    <source>
        <dbReference type="Proteomes" id="UP000635384"/>
    </source>
</evidence>
<evidence type="ECO:0000256" key="5">
    <source>
        <dbReference type="ARBA" id="ARBA00023136"/>
    </source>
</evidence>
<feature type="domain" description="EamA" evidence="7">
    <location>
        <begin position="157"/>
        <end position="291"/>
    </location>
</feature>
<gene>
    <name evidence="8" type="ORF">IB285_13885</name>
</gene>
<dbReference type="Proteomes" id="UP000635384">
    <property type="component" value="Unassembled WGS sequence"/>
</dbReference>
<feature type="transmembrane region" description="Helical" evidence="6">
    <location>
        <begin position="252"/>
        <end position="269"/>
    </location>
</feature>
<feature type="transmembrane region" description="Helical" evidence="6">
    <location>
        <begin position="37"/>
        <end position="55"/>
    </location>
</feature>
<evidence type="ECO:0000256" key="4">
    <source>
        <dbReference type="ARBA" id="ARBA00022989"/>
    </source>
</evidence>
<evidence type="ECO:0000256" key="6">
    <source>
        <dbReference type="SAM" id="Phobius"/>
    </source>
</evidence>
<comment type="subcellular location">
    <subcellularLocation>
        <location evidence="1">Membrane</location>
        <topology evidence="1">Multi-pass membrane protein</topology>
    </subcellularLocation>
</comment>
<dbReference type="InterPro" id="IPR000620">
    <property type="entry name" value="EamA_dom"/>
</dbReference>
<dbReference type="RefSeq" id="WP_190788716.1">
    <property type="nucleotide sequence ID" value="NZ_JACXLC010000001.1"/>
</dbReference>
<reference evidence="8 9" key="1">
    <citation type="submission" date="2020-09" db="EMBL/GenBank/DDBJ databases">
        <authorList>
            <person name="Yoon J.-W."/>
        </authorList>
    </citation>
    <scope>NUCLEOTIDE SEQUENCE [LARGE SCALE GENOMIC DNA]</scope>
    <source>
        <strain evidence="8 9">KMU-140</strain>
    </source>
</reference>
<feature type="transmembrane region" description="Helical" evidence="6">
    <location>
        <begin position="187"/>
        <end position="207"/>
    </location>
</feature>